<protein>
    <recommendedName>
        <fullName evidence="3">Peptidase C1A papain C-terminal domain-containing protein</fullName>
    </recommendedName>
</protein>
<comment type="similarity">
    <text evidence="1">Belongs to the peptidase C1 family.</text>
</comment>
<sequence>MFRNTVFALAFADGVSAKKYARGFVRQAINEIPEVVPVTEADIFATPSSIDWSAKGATTAVKDQGTCGSCWAYSTTEGIESAVYMAQGKLVELSPQQIISCDTTDGGCDGGDLPTAFKYVESVGGIDSVADYPESSKFGPANYYYGTEEEDSLATEGPTGNCTWDGKKVASVTSWKYAVAPCTSGACDKQDETALAAVIAQNGPVSICVNAQTWDSYSGGILQGDCSSAYSDMDHCVQLVGYDLEAKYWKVRNSWGSSWGENGFIRLPFGVNSCSVASEAVLPTASLVEVDSIVV</sequence>
<dbReference type="AlphaFoldDB" id="A0A7S1AMT9"/>
<dbReference type="EMBL" id="HBFQ01047588">
    <property type="protein sequence ID" value="CAD8859563.1"/>
    <property type="molecule type" value="Transcribed_RNA"/>
</dbReference>
<dbReference type="Pfam" id="PF00112">
    <property type="entry name" value="Peptidase_C1"/>
    <property type="match status" value="1"/>
</dbReference>
<name>A0A7S1AMT9_NOCSC</name>
<evidence type="ECO:0000256" key="2">
    <source>
        <dbReference type="ARBA" id="ARBA00023145"/>
    </source>
</evidence>
<keyword evidence="2" id="KW-0865">Zymogen</keyword>
<dbReference type="InterPro" id="IPR025660">
    <property type="entry name" value="Pept_his_AS"/>
</dbReference>
<dbReference type="PRINTS" id="PR00705">
    <property type="entry name" value="PAPAIN"/>
</dbReference>
<dbReference type="InterPro" id="IPR000668">
    <property type="entry name" value="Peptidase_C1A_C"/>
</dbReference>
<dbReference type="SUPFAM" id="SSF54001">
    <property type="entry name" value="Cysteine proteinases"/>
    <property type="match status" value="1"/>
</dbReference>
<evidence type="ECO:0000313" key="4">
    <source>
        <dbReference type="EMBL" id="CAD8859563.1"/>
    </source>
</evidence>
<dbReference type="InterPro" id="IPR013128">
    <property type="entry name" value="Peptidase_C1A"/>
</dbReference>
<dbReference type="GO" id="GO:0008234">
    <property type="term" value="F:cysteine-type peptidase activity"/>
    <property type="evidence" value="ECO:0007669"/>
    <property type="project" value="InterPro"/>
</dbReference>
<dbReference type="PROSITE" id="PS00639">
    <property type="entry name" value="THIOL_PROTEASE_HIS"/>
    <property type="match status" value="1"/>
</dbReference>
<reference evidence="4" key="1">
    <citation type="submission" date="2021-01" db="EMBL/GenBank/DDBJ databases">
        <authorList>
            <person name="Corre E."/>
            <person name="Pelletier E."/>
            <person name="Niang G."/>
            <person name="Scheremetjew M."/>
            <person name="Finn R."/>
            <person name="Kale V."/>
            <person name="Holt S."/>
            <person name="Cochrane G."/>
            <person name="Meng A."/>
            <person name="Brown T."/>
            <person name="Cohen L."/>
        </authorList>
    </citation>
    <scope>NUCLEOTIDE SEQUENCE</scope>
</reference>
<dbReference type="Gene3D" id="3.90.70.10">
    <property type="entry name" value="Cysteine proteinases"/>
    <property type="match status" value="1"/>
</dbReference>
<dbReference type="InterPro" id="IPR038765">
    <property type="entry name" value="Papain-like_cys_pep_sf"/>
</dbReference>
<feature type="domain" description="Peptidase C1A papain C-terminal" evidence="3">
    <location>
        <begin position="46"/>
        <end position="284"/>
    </location>
</feature>
<dbReference type="PROSITE" id="PS00139">
    <property type="entry name" value="THIOL_PROTEASE_CYS"/>
    <property type="match status" value="1"/>
</dbReference>
<dbReference type="SMART" id="SM00645">
    <property type="entry name" value="Pept_C1"/>
    <property type="match status" value="1"/>
</dbReference>
<dbReference type="InterPro" id="IPR000169">
    <property type="entry name" value="Pept_cys_AS"/>
</dbReference>
<organism evidence="4">
    <name type="scientific">Noctiluca scintillans</name>
    <name type="common">Sea sparkle</name>
    <name type="synonym">Red tide dinoflagellate</name>
    <dbReference type="NCBI Taxonomy" id="2966"/>
    <lineage>
        <taxon>Eukaryota</taxon>
        <taxon>Sar</taxon>
        <taxon>Alveolata</taxon>
        <taxon>Dinophyceae</taxon>
        <taxon>Noctilucales</taxon>
        <taxon>Noctilucaceae</taxon>
        <taxon>Noctiluca</taxon>
    </lineage>
</organism>
<accession>A0A7S1AMT9</accession>
<proteinExistence type="inferred from homology"/>
<dbReference type="InterPro" id="IPR039417">
    <property type="entry name" value="Peptidase_C1A_papain-like"/>
</dbReference>
<gene>
    <name evidence="4" type="ORF">NSCI0253_LOCUS33917</name>
</gene>
<dbReference type="PANTHER" id="PTHR12411">
    <property type="entry name" value="CYSTEINE PROTEASE FAMILY C1-RELATED"/>
    <property type="match status" value="1"/>
</dbReference>
<dbReference type="GO" id="GO:0006508">
    <property type="term" value="P:proteolysis"/>
    <property type="evidence" value="ECO:0007669"/>
    <property type="project" value="InterPro"/>
</dbReference>
<dbReference type="CDD" id="cd02248">
    <property type="entry name" value="Peptidase_C1A"/>
    <property type="match status" value="1"/>
</dbReference>
<evidence type="ECO:0000256" key="1">
    <source>
        <dbReference type="ARBA" id="ARBA00008455"/>
    </source>
</evidence>
<evidence type="ECO:0000259" key="3">
    <source>
        <dbReference type="SMART" id="SM00645"/>
    </source>
</evidence>